<proteinExistence type="predicted"/>
<name>A0A2J7ZV31_9CHLO</name>
<gene>
    <name evidence="1" type="ORF">TSOC_009739</name>
</gene>
<evidence type="ECO:0000313" key="2">
    <source>
        <dbReference type="Proteomes" id="UP000236333"/>
    </source>
</evidence>
<sequence>MDWITSCPVISGYTAAPDVDHSGDDIGRGSSVADATIKCNTDATCKGFNSDGAYKRLVSPTGAARGWCLYTKNTAGSCPAITGYTVAAPDTDHLGDDIDQGSSVQDATTKCDADTACLGFNSGGFYKRALYPLRYLFGSCLYTKIITSCLTISGYAAAPDVDHFGDDIAQASSVRDATAKCNADATCKSFNSGGWYKRSASITTGPYNNRGLCFYTKNVKGYIFIQYFDMPGFDLSCSPVGTRTVNDLGLLCTSTPGCQSFNVQGTTTLTSCLKTATPAMTSLEPQQTTYMTQPCMGIYVKGDGRVVSLRNVNQKCIDLPDGNQANGIQ</sequence>
<dbReference type="EMBL" id="PGGS01000420">
    <property type="protein sequence ID" value="PNH04134.1"/>
    <property type="molecule type" value="Genomic_DNA"/>
</dbReference>
<reference evidence="1 2" key="1">
    <citation type="journal article" date="2017" name="Mol. Biol. Evol.">
        <title>The 4-celled Tetrabaena socialis nuclear genome reveals the essential components for genetic control of cell number at the origin of multicellularity in the volvocine lineage.</title>
        <authorList>
            <person name="Featherston J."/>
            <person name="Arakaki Y."/>
            <person name="Hanschen E.R."/>
            <person name="Ferris P.J."/>
            <person name="Michod R.E."/>
            <person name="Olson B.J.S.C."/>
            <person name="Nozaki H."/>
            <person name="Durand P.M."/>
        </authorList>
    </citation>
    <scope>NUCLEOTIDE SEQUENCE [LARGE SCALE GENOMIC DNA]</scope>
    <source>
        <strain evidence="1 2">NIES-571</strain>
    </source>
</reference>
<organism evidence="1 2">
    <name type="scientific">Tetrabaena socialis</name>
    <dbReference type="NCBI Taxonomy" id="47790"/>
    <lineage>
        <taxon>Eukaryota</taxon>
        <taxon>Viridiplantae</taxon>
        <taxon>Chlorophyta</taxon>
        <taxon>core chlorophytes</taxon>
        <taxon>Chlorophyceae</taxon>
        <taxon>CS clade</taxon>
        <taxon>Chlamydomonadales</taxon>
        <taxon>Tetrabaenaceae</taxon>
        <taxon>Tetrabaena</taxon>
    </lineage>
</organism>
<evidence type="ECO:0000313" key="1">
    <source>
        <dbReference type="EMBL" id="PNH04134.1"/>
    </source>
</evidence>
<comment type="caution">
    <text evidence="1">The sequence shown here is derived from an EMBL/GenBank/DDBJ whole genome shotgun (WGS) entry which is preliminary data.</text>
</comment>
<dbReference type="Proteomes" id="UP000236333">
    <property type="component" value="Unassembled WGS sequence"/>
</dbReference>
<dbReference type="AlphaFoldDB" id="A0A2J7ZV31"/>
<accession>A0A2J7ZV31</accession>
<dbReference type="OrthoDB" id="543726at2759"/>
<protein>
    <submittedName>
        <fullName evidence="1">Uncharacterized protein</fullName>
    </submittedName>
</protein>
<keyword evidence="2" id="KW-1185">Reference proteome</keyword>